<proteinExistence type="predicted"/>
<organism evidence="1 2">
    <name type="scientific">Paracoccidioides lutzii (strain ATCC MYA-826 / Pb01)</name>
    <name type="common">Paracoccidioides brasiliensis</name>
    <dbReference type="NCBI Taxonomy" id="502779"/>
    <lineage>
        <taxon>Eukaryota</taxon>
        <taxon>Fungi</taxon>
        <taxon>Dikarya</taxon>
        <taxon>Ascomycota</taxon>
        <taxon>Pezizomycotina</taxon>
        <taxon>Eurotiomycetes</taxon>
        <taxon>Eurotiomycetidae</taxon>
        <taxon>Onygenales</taxon>
        <taxon>Ajellomycetaceae</taxon>
        <taxon>Paracoccidioides</taxon>
    </lineage>
</organism>
<dbReference type="KEGG" id="pbl:PAAG_12085"/>
<reference evidence="1 2" key="1">
    <citation type="journal article" date="2011" name="PLoS Genet.">
        <title>Comparative genomic analysis of human fungal pathogens causing paracoccidioidomycosis.</title>
        <authorList>
            <person name="Desjardins C.A."/>
            <person name="Champion M.D."/>
            <person name="Holder J.W."/>
            <person name="Muszewska A."/>
            <person name="Goldberg J."/>
            <person name="Bailao A.M."/>
            <person name="Brigido M.M."/>
            <person name="Ferreira M.E."/>
            <person name="Garcia A.M."/>
            <person name="Grynberg M."/>
            <person name="Gujja S."/>
            <person name="Heiman D.I."/>
            <person name="Henn M.R."/>
            <person name="Kodira C.D."/>
            <person name="Leon-Narvaez H."/>
            <person name="Longo L.V."/>
            <person name="Ma L.J."/>
            <person name="Malavazi I."/>
            <person name="Matsuo A.L."/>
            <person name="Morais F.V."/>
            <person name="Pereira M."/>
            <person name="Rodriguez-Brito S."/>
            <person name="Sakthikumar S."/>
            <person name="Salem-Izacc S.M."/>
            <person name="Sykes S.M."/>
            <person name="Teixeira M.M."/>
            <person name="Vallejo M.C."/>
            <person name="Walter M.E."/>
            <person name="Yandava C."/>
            <person name="Young S."/>
            <person name="Zeng Q."/>
            <person name="Zucker J."/>
            <person name="Felipe M.S."/>
            <person name="Goldman G.H."/>
            <person name="Haas B.J."/>
            <person name="McEwen J.G."/>
            <person name="Nino-Vega G."/>
            <person name="Puccia R."/>
            <person name="San-Blas G."/>
            <person name="Soares C.M."/>
            <person name="Birren B.W."/>
            <person name="Cuomo C.A."/>
        </authorList>
    </citation>
    <scope>NUCLEOTIDE SEQUENCE [LARGE SCALE GENOMIC DNA]</scope>
    <source>
        <strain evidence="2">ATCC MYA-826 / Pb01</strain>
    </source>
</reference>
<dbReference type="EMBL" id="KN294006">
    <property type="protein sequence ID" value="KGQ01227.1"/>
    <property type="molecule type" value="Genomic_DNA"/>
</dbReference>
<gene>
    <name evidence="1" type="ORF">PAAG_12085</name>
</gene>
<dbReference type="VEuPathDB" id="FungiDB:PAAG_12085"/>
<sequence length="169" mass="19137">MAMNFQYLVTYPSMQTPGQGINSAPDSGGCEQRKRLNLDERGSRMYISGDPRQLSREIWGRTVHMMIAIPELPDLKFSKCGGYVLGSEFRQGFSDSEPLEAERKGQMKNGTSIWSEFLLICSCMEKGSDQLTRYIAVESMIVDRGQFMVLRIRNQLARTSRIPGFAITH</sequence>
<dbReference type="Proteomes" id="UP000002059">
    <property type="component" value="Partially assembled WGS sequence"/>
</dbReference>
<evidence type="ECO:0000313" key="2">
    <source>
        <dbReference type="Proteomes" id="UP000002059"/>
    </source>
</evidence>
<name>A0A0A2V4G0_PARBA</name>
<dbReference type="GeneID" id="26970859"/>
<keyword evidence="2" id="KW-1185">Reference proteome</keyword>
<dbReference type="HOGENOM" id="CLU_1579010_0_0_1"/>
<evidence type="ECO:0000313" key="1">
    <source>
        <dbReference type="EMBL" id="KGQ01227.1"/>
    </source>
</evidence>
<dbReference type="RefSeq" id="XP_015702772.1">
    <property type="nucleotide sequence ID" value="XM_015847622.1"/>
</dbReference>
<protein>
    <submittedName>
        <fullName evidence="1">Uncharacterized protein</fullName>
    </submittedName>
</protein>
<dbReference type="AlphaFoldDB" id="A0A0A2V4G0"/>
<accession>A0A0A2V4G0</accession>